<evidence type="ECO:0000259" key="3">
    <source>
        <dbReference type="PROSITE" id="PS51186"/>
    </source>
</evidence>
<evidence type="ECO:0000256" key="1">
    <source>
        <dbReference type="ARBA" id="ARBA00022679"/>
    </source>
</evidence>
<dbReference type="Gene3D" id="3.40.630.30">
    <property type="match status" value="1"/>
</dbReference>
<dbReference type="SUPFAM" id="SSF55729">
    <property type="entry name" value="Acyl-CoA N-acyltransferases (Nat)"/>
    <property type="match status" value="1"/>
</dbReference>
<protein>
    <submittedName>
        <fullName evidence="4">GNAT family N-acetyltransferase</fullName>
    </submittedName>
</protein>
<sequence>MSEIQTKVEEHCSPQDRELIVRELVRFNDTHAAPENYHDLVVLSRRDGALVGGLIGYTHWHWLFIKQLWVSEGHRQLGIGTSLMTAAEREAVARGCLHAHCDTFDFQALPFYQKLGYQTFGSLADYPVGHTRYFLSKRNLKEPESPARFVQPTP</sequence>
<dbReference type="CDD" id="cd04301">
    <property type="entry name" value="NAT_SF"/>
    <property type="match status" value="1"/>
</dbReference>
<gene>
    <name evidence="4" type="ORF">WKV53_20050</name>
</gene>
<dbReference type="Pfam" id="PF00583">
    <property type="entry name" value="Acetyltransf_1"/>
    <property type="match status" value="1"/>
</dbReference>
<dbReference type="EMBL" id="JBBUKT010000008">
    <property type="protein sequence ID" value="MEK7952817.1"/>
    <property type="molecule type" value="Genomic_DNA"/>
</dbReference>
<dbReference type="Proteomes" id="UP001371305">
    <property type="component" value="Unassembled WGS sequence"/>
</dbReference>
<keyword evidence="1" id="KW-0808">Transferase</keyword>
<dbReference type="PROSITE" id="PS51186">
    <property type="entry name" value="GNAT"/>
    <property type="match status" value="1"/>
</dbReference>
<dbReference type="PANTHER" id="PTHR43877:SF2">
    <property type="entry name" value="AMINOALKYLPHOSPHONATE N-ACETYLTRANSFERASE-RELATED"/>
    <property type="match status" value="1"/>
</dbReference>
<reference evidence="4 5" key="1">
    <citation type="submission" date="2024-04" db="EMBL/GenBank/DDBJ databases">
        <title>Luteolibacter sp. isolated from soil.</title>
        <authorList>
            <person name="An J."/>
        </authorList>
    </citation>
    <scope>NUCLEOTIDE SEQUENCE [LARGE SCALE GENOMIC DNA]</scope>
    <source>
        <strain evidence="4 5">Y139</strain>
    </source>
</reference>
<dbReference type="InterPro" id="IPR050832">
    <property type="entry name" value="Bact_Acetyltransf"/>
</dbReference>
<dbReference type="RefSeq" id="WP_341406574.1">
    <property type="nucleotide sequence ID" value="NZ_JBBUKT010000008.1"/>
</dbReference>
<organism evidence="4 5">
    <name type="scientific">Luteolibacter soli</name>
    <dbReference type="NCBI Taxonomy" id="3135280"/>
    <lineage>
        <taxon>Bacteria</taxon>
        <taxon>Pseudomonadati</taxon>
        <taxon>Verrucomicrobiota</taxon>
        <taxon>Verrucomicrobiia</taxon>
        <taxon>Verrucomicrobiales</taxon>
        <taxon>Verrucomicrobiaceae</taxon>
        <taxon>Luteolibacter</taxon>
    </lineage>
</organism>
<evidence type="ECO:0000313" key="4">
    <source>
        <dbReference type="EMBL" id="MEK7952817.1"/>
    </source>
</evidence>
<dbReference type="InterPro" id="IPR016181">
    <property type="entry name" value="Acyl_CoA_acyltransferase"/>
</dbReference>
<dbReference type="PANTHER" id="PTHR43877">
    <property type="entry name" value="AMINOALKYLPHOSPHONATE N-ACETYLTRANSFERASE-RELATED-RELATED"/>
    <property type="match status" value="1"/>
</dbReference>
<keyword evidence="2" id="KW-0012">Acyltransferase</keyword>
<name>A0ABU9B0L8_9BACT</name>
<proteinExistence type="predicted"/>
<keyword evidence="5" id="KW-1185">Reference proteome</keyword>
<dbReference type="InterPro" id="IPR000182">
    <property type="entry name" value="GNAT_dom"/>
</dbReference>
<evidence type="ECO:0000313" key="5">
    <source>
        <dbReference type="Proteomes" id="UP001371305"/>
    </source>
</evidence>
<comment type="caution">
    <text evidence="4">The sequence shown here is derived from an EMBL/GenBank/DDBJ whole genome shotgun (WGS) entry which is preliminary data.</text>
</comment>
<evidence type="ECO:0000256" key="2">
    <source>
        <dbReference type="ARBA" id="ARBA00023315"/>
    </source>
</evidence>
<accession>A0ABU9B0L8</accession>
<feature type="domain" description="N-acetyltransferase" evidence="3">
    <location>
        <begin position="1"/>
        <end position="138"/>
    </location>
</feature>